<keyword evidence="1" id="KW-0597">Phosphoprotein</keyword>
<reference evidence="9" key="3">
    <citation type="submission" date="2022-01" db="EMBL/GenBank/DDBJ databases">
        <authorList>
            <person name="Rubenstein D.R."/>
        </authorList>
    </citation>
    <scope>NUCLEOTIDE SEQUENCE</scope>
    <source>
        <strain evidence="9">SS15</strain>
        <tissue evidence="9">Liver</tissue>
    </source>
</reference>
<dbReference type="PROSITE" id="PS50082">
    <property type="entry name" value="WD_REPEATS_2"/>
    <property type="match status" value="4"/>
</dbReference>
<feature type="repeat" description="WD" evidence="4">
    <location>
        <begin position="560"/>
        <end position="595"/>
    </location>
</feature>
<dbReference type="GO" id="GO:0005737">
    <property type="term" value="C:cytoplasm"/>
    <property type="evidence" value="ECO:0007669"/>
    <property type="project" value="TreeGrafter"/>
</dbReference>
<feature type="repeat" description="WD" evidence="4">
    <location>
        <begin position="22"/>
        <end position="63"/>
    </location>
</feature>
<feature type="repeat" description="WD" evidence="4">
    <location>
        <begin position="464"/>
        <end position="511"/>
    </location>
</feature>
<dbReference type="Pfam" id="PF00400">
    <property type="entry name" value="WD40"/>
    <property type="match status" value="3"/>
</dbReference>
<accession>A0A835P4A4</accession>
<comment type="caution">
    <text evidence="8">The sequence shown here is derived from an EMBL/GenBank/DDBJ whole genome shotgun (WGS) entry which is preliminary data.</text>
</comment>
<dbReference type="InterPro" id="IPR001680">
    <property type="entry name" value="WD40_rpt"/>
</dbReference>
<keyword evidence="2 4" id="KW-0853">WD repeat</keyword>
<feature type="compositionally biased region" description="Basic and acidic residues" evidence="5">
    <location>
        <begin position="1116"/>
        <end position="1127"/>
    </location>
</feature>
<dbReference type="PANTHER" id="PTHR44099">
    <property type="entry name" value="RABCONNECTIN-3B, ISOFORM A"/>
    <property type="match status" value="1"/>
</dbReference>
<dbReference type="EMBL" id="JADDUC010000003">
    <property type="protein sequence ID" value="KAG0135706.1"/>
    <property type="molecule type" value="Genomic_DNA"/>
</dbReference>
<evidence type="ECO:0000256" key="3">
    <source>
        <dbReference type="ARBA" id="ARBA00022737"/>
    </source>
</evidence>
<dbReference type="GO" id="GO:0072659">
    <property type="term" value="P:protein localization to plasma membrane"/>
    <property type="evidence" value="ECO:0007669"/>
    <property type="project" value="TreeGrafter"/>
</dbReference>
<feature type="domain" description="WDR72-like alpha-solenoid" evidence="7">
    <location>
        <begin position="1033"/>
        <end position="1064"/>
    </location>
</feature>
<dbReference type="InterPro" id="IPR015943">
    <property type="entry name" value="WD40/YVTN_repeat-like_dom_sf"/>
</dbReference>
<organism evidence="8">
    <name type="scientific">Lamprotornis superbus</name>
    <dbReference type="NCBI Taxonomy" id="245042"/>
    <lineage>
        <taxon>Eukaryota</taxon>
        <taxon>Metazoa</taxon>
        <taxon>Chordata</taxon>
        <taxon>Craniata</taxon>
        <taxon>Vertebrata</taxon>
        <taxon>Euteleostomi</taxon>
        <taxon>Archelosauria</taxon>
        <taxon>Archosauria</taxon>
        <taxon>Dinosauria</taxon>
        <taxon>Saurischia</taxon>
        <taxon>Theropoda</taxon>
        <taxon>Coelurosauria</taxon>
        <taxon>Aves</taxon>
        <taxon>Neognathae</taxon>
        <taxon>Neoaves</taxon>
        <taxon>Telluraves</taxon>
        <taxon>Australaves</taxon>
        <taxon>Passeriformes</taxon>
        <taxon>Sturnidae</taxon>
        <taxon>Lamprotornis</taxon>
    </lineage>
</organism>
<evidence type="ECO:0000259" key="7">
    <source>
        <dbReference type="Pfam" id="PF23123"/>
    </source>
</evidence>
<dbReference type="PROSITE" id="PS50294">
    <property type="entry name" value="WD_REPEATS_REGION"/>
    <property type="match status" value="1"/>
</dbReference>
<dbReference type="SMART" id="SM00320">
    <property type="entry name" value="WD40"/>
    <property type="match status" value="6"/>
</dbReference>
<feature type="compositionally biased region" description="Polar residues" evidence="5">
    <location>
        <begin position="1129"/>
        <end position="1141"/>
    </location>
</feature>
<evidence type="ECO:0000256" key="5">
    <source>
        <dbReference type="SAM" id="MobiDB-lite"/>
    </source>
</evidence>
<dbReference type="Proteomes" id="UP000618051">
    <property type="component" value="Unassembled WGS sequence"/>
</dbReference>
<dbReference type="SUPFAM" id="SSF50978">
    <property type="entry name" value="WD40 repeat-like"/>
    <property type="match status" value="1"/>
</dbReference>
<feature type="repeat" description="WD" evidence="4">
    <location>
        <begin position="67"/>
        <end position="111"/>
    </location>
</feature>
<reference evidence="8" key="1">
    <citation type="submission" date="2020-10" db="EMBL/GenBank/DDBJ databases">
        <title>Feather gene expression reveals the developmental basis of iridescence in African starlings.</title>
        <authorList>
            <person name="Rubenstein D.R."/>
        </authorList>
    </citation>
    <scope>NUCLEOTIDE SEQUENCE</scope>
    <source>
        <strain evidence="8">SS15</strain>
        <tissue evidence="8">Liver</tissue>
    </source>
</reference>
<dbReference type="AlphaFoldDB" id="A0A835P4A4"/>
<dbReference type="OrthoDB" id="338622at2759"/>
<dbReference type="EMBL" id="JADDUC020000013">
    <property type="protein sequence ID" value="KAI1235100.1"/>
    <property type="molecule type" value="Genomic_DNA"/>
</dbReference>
<feature type="non-terminal residue" evidence="8">
    <location>
        <position position="1165"/>
    </location>
</feature>
<sequence>SHFLLQVLTMKTLVPAVAVWGRTAPSHSITAVMITDDQQTIVTGSQEGQICLWDLSSDLQISSKEILFGHTASVTCLAKAREFEKQPYVVSAAENGEMCVWNVTSGQCIENAKLPYRHTAIHYYHCSFRMTGEGWLLCCGEYQDVLIIDAKTLGVLHTLSSSQSSDWINCMCIVHSARIQEDSLVAVSVAGVLKVWDLSSSLNSIQERQNVCEKESKSLDCINCQAVRFCTYTERLLLIVSSMCWQVYDYCDFSLLCTEFCKSGQCFAGGEVLAAYRLIIWTEDGHSYIYQLLNSGLSKSIYPADGKVLKETVYPHLLSFTGMKENKNLPIVMGFMNERKEPFYKVLFSGEASGRITLWHIPDVPVSTFDGSPKEIPITTMWTLQDNFDKSHSMSEGIIDQLCGSEDGFESAVVTSSVYIRGLDKLVCGCENGKIFVTLGLKTARARLLENISFIKDNLPYKVLNGHSSRVTCLLYPHDKSVRFDPSWLLSGGLDSVVICWDIFTGGILHQFNLQSGAVTELLRSPEHYRLKDESIVCCVCSDHSVAILHLQKRLCLLHARKHLFPVKKIKFDPLENVLIVGCEDNSVYIWEIETELSEGLPLAVMSLALFATMCNGLYGPLLLEQAGKATVLQAQLPLWWEQGISLEVQFTESTLERHETGETARAILTAIEDSEYLVADALLPVSQESKRNKNSGCKHSSLYKHGMGPYFAHTEKSSDKLTDMSCIQQPFTILPAKTKWNNTNFHILLFDLEKLEELLSSQLNGLKSSKSFHNQHNLERVKSTTEKRALTLKRNKTAAFAPQVDGQTETVCSDQVHDNTAAKPVEESGGVKRRKKMKSSRKIRMQPSGNIDVNVATDTAKLLLSCLLPWGVDKEIDNLCARHLDIMRLQCPVSFGLMSNESHLSLMLPGWRCTDCGVLGEHEVFNLFSKRVLDLSNKYLAATEGQSGKKDGSENNDYGTRDLETIFFLFSRIALISRILNIPSAVTDEIERYSPDFGSISLLKLICCWNDQSVKIVEAMQAVLLAEVQRISVLKHDKSSNSANFQDVEDTPDRCVLEESESPEVKRSNDLYSSRCGFTVRGISPHSSLRLLCLLAYVCVPRLCQGKHWPQCKDQRRNKQTRDFIPSERTSSLKADRTVSSSTNPRVIVPVLNSIAPTSVKGGL</sequence>
<dbReference type="FunFam" id="2.130.10.10:FF:000247">
    <property type="entry name" value="WD repeat-containing protein 72"/>
    <property type="match status" value="1"/>
</dbReference>
<feature type="region of interest" description="Disordered" evidence="5">
    <location>
        <begin position="1116"/>
        <end position="1141"/>
    </location>
</feature>
<evidence type="ECO:0000256" key="1">
    <source>
        <dbReference type="ARBA" id="ARBA00022553"/>
    </source>
</evidence>
<protein>
    <submittedName>
        <fullName evidence="9">WD repeat-containing protein 72</fullName>
    </submittedName>
</protein>
<evidence type="ECO:0000313" key="10">
    <source>
        <dbReference type="Proteomes" id="UP000618051"/>
    </source>
</evidence>
<gene>
    <name evidence="9" type="ORF">IHE44_0002732</name>
    <name evidence="8" type="ORF">IHE44_005253</name>
</gene>
<evidence type="ECO:0000256" key="2">
    <source>
        <dbReference type="ARBA" id="ARBA00022574"/>
    </source>
</evidence>
<evidence type="ECO:0000313" key="8">
    <source>
        <dbReference type="EMBL" id="KAG0135706.1"/>
    </source>
</evidence>
<dbReference type="InterPro" id="IPR019775">
    <property type="entry name" value="WD40_repeat_CS"/>
</dbReference>
<dbReference type="Pfam" id="PF23123">
    <property type="entry name" value="WDR72_alpha-sol"/>
    <property type="match status" value="3"/>
</dbReference>
<dbReference type="InterPro" id="IPR049916">
    <property type="entry name" value="WDR72-like"/>
</dbReference>
<evidence type="ECO:0000256" key="4">
    <source>
        <dbReference type="PROSITE-ProRule" id="PRU00221"/>
    </source>
</evidence>
<dbReference type="InterPro" id="IPR036322">
    <property type="entry name" value="WD40_repeat_dom_sf"/>
</dbReference>
<feature type="signal peptide" evidence="6">
    <location>
        <begin position="1"/>
        <end position="18"/>
    </location>
</feature>
<proteinExistence type="predicted"/>
<keyword evidence="10" id="KW-1185">Reference proteome</keyword>
<evidence type="ECO:0000256" key="6">
    <source>
        <dbReference type="SAM" id="SignalP"/>
    </source>
</evidence>
<feature type="domain" description="WDR72-like alpha-solenoid" evidence="7">
    <location>
        <begin position="933"/>
        <end position="992"/>
    </location>
</feature>
<dbReference type="InterPro" id="IPR057848">
    <property type="entry name" value="WDR72_alpha-sol"/>
</dbReference>
<evidence type="ECO:0000313" key="9">
    <source>
        <dbReference type="EMBL" id="KAI1235100.1"/>
    </source>
</evidence>
<name>A0A835P4A4_9PASS</name>
<dbReference type="Gene3D" id="2.130.10.10">
    <property type="entry name" value="YVTN repeat-like/Quinoprotein amine dehydrogenase"/>
    <property type="match status" value="2"/>
</dbReference>
<dbReference type="PANTHER" id="PTHR44099:SF2">
    <property type="entry name" value="WD REPEAT-CONTAINING PROTEIN 72"/>
    <property type="match status" value="1"/>
</dbReference>
<keyword evidence="3" id="KW-0677">Repeat</keyword>
<dbReference type="PROSITE" id="PS00678">
    <property type="entry name" value="WD_REPEATS_1"/>
    <property type="match status" value="1"/>
</dbReference>
<feature type="domain" description="WDR72-like alpha-solenoid" evidence="7">
    <location>
        <begin position="999"/>
        <end position="1031"/>
    </location>
</feature>
<keyword evidence="6" id="KW-0732">Signal</keyword>
<feature type="chain" id="PRO_5032702670" evidence="6">
    <location>
        <begin position="19"/>
        <end position="1165"/>
    </location>
</feature>
<reference evidence="9 10" key="2">
    <citation type="journal article" date="2021" name="J. Hered.">
        <title>Feather Gene Expression Elucidates the Developmental Basis of Plumage Iridescence in African Starlings.</title>
        <authorList>
            <person name="Rubenstein D.R."/>
            <person name="Corvelo A."/>
            <person name="MacManes M.D."/>
            <person name="Maia R."/>
            <person name="Narzisi G."/>
            <person name="Rousaki A."/>
            <person name="Vandenabeele P."/>
            <person name="Shawkey M.D."/>
            <person name="Solomon J."/>
        </authorList>
    </citation>
    <scope>NUCLEOTIDE SEQUENCE [LARGE SCALE GENOMIC DNA]</scope>
    <source>
        <strain evidence="9">SS15</strain>
    </source>
</reference>